<gene>
    <name evidence="1" type="ORF">WJX84_000446</name>
</gene>
<protein>
    <submittedName>
        <fullName evidence="1">Uncharacterized protein</fullName>
    </submittedName>
</protein>
<proteinExistence type="predicted"/>
<dbReference type="AlphaFoldDB" id="A0AAW1RZH7"/>
<evidence type="ECO:0000313" key="1">
    <source>
        <dbReference type="EMBL" id="KAK9839399.1"/>
    </source>
</evidence>
<dbReference type="Proteomes" id="UP001485043">
    <property type="component" value="Unassembled WGS sequence"/>
</dbReference>
<evidence type="ECO:0000313" key="2">
    <source>
        <dbReference type="Proteomes" id="UP001485043"/>
    </source>
</evidence>
<comment type="caution">
    <text evidence="1">The sequence shown here is derived from an EMBL/GenBank/DDBJ whole genome shotgun (WGS) entry which is preliminary data.</text>
</comment>
<reference evidence="1 2" key="1">
    <citation type="journal article" date="2024" name="Nat. Commun.">
        <title>Phylogenomics reveals the evolutionary origins of lichenization in chlorophyte algae.</title>
        <authorList>
            <person name="Puginier C."/>
            <person name="Libourel C."/>
            <person name="Otte J."/>
            <person name="Skaloud P."/>
            <person name="Haon M."/>
            <person name="Grisel S."/>
            <person name="Petersen M."/>
            <person name="Berrin J.G."/>
            <person name="Delaux P.M."/>
            <person name="Dal Grande F."/>
            <person name="Keller J."/>
        </authorList>
    </citation>
    <scope>NUCLEOTIDE SEQUENCE [LARGE SCALE GENOMIC DNA]</scope>
    <source>
        <strain evidence="1 2">SAG 2523</strain>
    </source>
</reference>
<sequence length="171" mass="18915">MCCTLCRKHNDPSTNPNNLWATKGVVVRDQGILSRHEESAGHVTALRQEAGKDALAKAVKKAKQVASQPISSFLEAAMSLVLMMVLNNLVNSHFASILGWAAWIGVKGLNLDKKYTNLSMDDLQAKTEYLCTVRLFSKTGVSMFNTIQKVFDVMGINHGTHPVQQDRWAML</sequence>
<keyword evidence="2" id="KW-1185">Reference proteome</keyword>
<dbReference type="EMBL" id="JALJOV010001858">
    <property type="protein sequence ID" value="KAK9839399.1"/>
    <property type="molecule type" value="Genomic_DNA"/>
</dbReference>
<accession>A0AAW1RZH7</accession>
<name>A0AAW1RZH7_9CHLO</name>
<organism evidence="1 2">
    <name type="scientific">Apatococcus fuscideae</name>
    <dbReference type="NCBI Taxonomy" id="2026836"/>
    <lineage>
        <taxon>Eukaryota</taxon>
        <taxon>Viridiplantae</taxon>
        <taxon>Chlorophyta</taxon>
        <taxon>core chlorophytes</taxon>
        <taxon>Trebouxiophyceae</taxon>
        <taxon>Chlorellales</taxon>
        <taxon>Chlorellaceae</taxon>
        <taxon>Apatococcus</taxon>
    </lineage>
</organism>